<evidence type="ECO:0000313" key="3">
    <source>
        <dbReference type="Proteomes" id="UP001209540"/>
    </source>
</evidence>
<proteinExistence type="predicted"/>
<dbReference type="AlphaFoldDB" id="A0AAD5JXN7"/>
<feature type="compositionally biased region" description="Polar residues" evidence="1">
    <location>
        <begin position="141"/>
        <end position="152"/>
    </location>
</feature>
<evidence type="ECO:0000313" key="2">
    <source>
        <dbReference type="EMBL" id="KAI9245666.1"/>
    </source>
</evidence>
<accession>A0AAD5JXN7</accession>
<feature type="region of interest" description="Disordered" evidence="1">
    <location>
        <begin position="16"/>
        <end position="39"/>
    </location>
</feature>
<protein>
    <submittedName>
        <fullName evidence="2">Uncharacterized protein</fullName>
    </submittedName>
</protein>
<dbReference type="Proteomes" id="UP001209540">
    <property type="component" value="Unassembled WGS sequence"/>
</dbReference>
<keyword evidence="3" id="KW-1185">Reference proteome</keyword>
<feature type="region of interest" description="Disordered" evidence="1">
    <location>
        <begin position="141"/>
        <end position="189"/>
    </location>
</feature>
<comment type="caution">
    <text evidence="2">The sequence shown here is derived from an EMBL/GenBank/DDBJ whole genome shotgun (WGS) entry which is preliminary data.</text>
</comment>
<organism evidence="2 3">
    <name type="scientific">Phascolomyces articulosus</name>
    <dbReference type="NCBI Taxonomy" id="60185"/>
    <lineage>
        <taxon>Eukaryota</taxon>
        <taxon>Fungi</taxon>
        <taxon>Fungi incertae sedis</taxon>
        <taxon>Mucoromycota</taxon>
        <taxon>Mucoromycotina</taxon>
        <taxon>Mucoromycetes</taxon>
        <taxon>Mucorales</taxon>
        <taxon>Lichtheimiaceae</taxon>
        <taxon>Phascolomyces</taxon>
    </lineage>
</organism>
<reference evidence="2" key="1">
    <citation type="journal article" date="2022" name="IScience">
        <title>Evolution of zygomycete secretomes and the origins of terrestrial fungal ecologies.</title>
        <authorList>
            <person name="Chang Y."/>
            <person name="Wang Y."/>
            <person name="Mondo S."/>
            <person name="Ahrendt S."/>
            <person name="Andreopoulos W."/>
            <person name="Barry K."/>
            <person name="Beard J."/>
            <person name="Benny G.L."/>
            <person name="Blankenship S."/>
            <person name="Bonito G."/>
            <person name="Cuomo C."/>
            <person name="Desiro A."/>
            <person name="Gervers K.A."/>
            <person name="Hundley H."/>
            <person name="Kuo A."/>
            <person name="LaButti K."/>
            <person name="Lang B.F."/>
            <person name="Lipzen A."/>
            <person name="O'Donnell K."/>
            <person name="Pangilinan J."/>
            <person name="Reynolds N."/>
            <person name="Sandor L."/>
            <person name="Smith M.E."/>
            <person name="Tsang A."/>
            <person name="Grigoriev I.V."/>
            <person name="Stajich J.E."/>
            <person name="Spatafora J.W."/>
        </authorList>
    </citation>
    <scope>NUCLEOTIDE SEQUENCE</scope>
    <source>
        <strain evidence="2">RSA 2281</strain>
    </source>
</reference>
<gene>
    <name evidence="2" type="ORF">BDA99DRAFT_609791</name>
</gene>
<reference evidence="2" key="2">
    <citation type="submission" date="2023-02" db="EMBL/GenBank/DDBJ databases">
        <authorList>
            <consortium name="DOE Joint Genome Institute"/>
            <person name="Mondo S.J."/>
            <person name="Chang Y."/>
            <person name="Wang Y."/>
            <person name="Ahrendt S."/>
            <person name="Andreopoulos W."/>
            <person name="Barry K."/>
            <person name="Beard J."/>
            <person name="Benny G.L."/>
            <person name="Blankenship S."/>
            <person name="Bonito G."/>
            <person name="Cuomo C."/>
            <person name="Desiro A."/>
            <person name="Gervers K.A."/>
            <person name="Hundley H."/>
            <person name="Kuo A."/>
            <person name="LaButti K."/>
            <person name="Lang B.F."/>
            <person name="Lipzen A."/>
            <person name="O'Donnell K."/>
            <person name="Pangilinan J."/>
            <person name="Reynolds N."/>
            <person name="Sandor L."/>
            <person name="Smith M.W."/>
            <person name="Tsang A."/>
            <person name="Grigoriev I.V."/>
            <person name="Stajich J.E."/>
            <person name="Spatafora J.W."/>
        </authorList>
    </citation>
    <scope>NUCLEOTIDE SEQUENCE</scope>
    <source>
        <strain evidence="2">RSA 2281</strain>
    </source>
</reference>
<name>A0AAD5JXN7_9FUNG</name>
<feature type="compositionally biased region" description="Polar residues" evidence="1">
    <location>
        <begin position="164"/>
        <end position="189"/>
    </location>
</feature>
<sequence length="605" mass="67829">MDNPFNDFLNPTAFNGYHYHQPQPHPMAGGGGLLQGQLQQQHPDTAVNTLYQQQPQYAAATFTPSSSSSSQQAQEFTRTSYHHSNNSLLATGNQLQRDPVNNNNNPTHWNSRNLSVLAQRRGARLMAHGIRQTEFSFSNSYQVVPNGNTSNDHLSHPPHHHHQSSGNRNSPLANQQQVSPQQPPFGSTTNVVYSTHFQESNVSTTATMIETSSTSYRGIPQPMEGIQGIAGHHIGKVPSVTMGTIPNPPQVSEEAQSIEKPAFAFPASEFSQLTMDPSVGISFSNELGQYNHIMNATSGGVASQPPPLPSHYSTPFTVSDPTLDFDFGHRRTSTNNTTSTFWTSVPSGFNSLSGSMASDFTQMTSMSTSTCPILSQPSIKTSPYPTPPGTGDSHINCLPTVITTGTQQQSKKQKKKKGKAEAFVTEKWLCLLCPPSERSEGFNRREDLFWKHMAPKHFEIKYKYYCTFTYKGIVGKIEERTADRKDTAKERIKKCWKYFIKHVRELGKIDESEETPPKEPPSSMYEIIDPAVFQCTWDGCNFKVEKEDKKNFENHFFEEHDIGKRKCLKEICPHCKKTIERSRAEAIVDHIKQCEEKDKPLRWAK</sequence>
<dbReference type="EMBL" id="JAIXMP010000050">
    <property type="protein sequence ID" value="KAI9245666.1"/>
    <property type="molecule type" value="Genomic_DNA"/>
</dbReference>
<evidence type="ECO:0000256" key="1">
    <source>
        <dbReference type="SAM" id="MobiDB-lite"/>
    </source>
</evidence>